<evidence type="ECO:0000313" key="2">
    <source>
        <dbReference type="EMBL" id="KRZ51102.1"/>
    </source>
</evidence>
<name>A0A0V1KWF1_9BILA</name>
<sequence>MENPCILSCVIGVSSMTTSVANANGSSALRELPSRNLKRPKTFACGLVSQRSHTAFFQFF</sequence>
<dbReference type="AlphaFoldDB" id="A0A0V1KWF1"/>
<protein>
    <submittedName>
        <fullName evidence="2">Uncharacterized protein</fullName>
    </submittedName>
</protein>
<reference evidence="2 3" key="1">
    <citation type="submission" date="2015-05" db="EMBL/GenBank/DDBJ databases">
        <title>Evolution of Trichinella species and genotypes.</title>
        <authorList>
            <person name="Korhonen P.K."/>
            <person name="Edoardo P."/>
            <person name="Giuseppe L.R."/>
            <person name="Gasser R.B."/>
        </authorList>
    </citation>
    <scope>NUCLEOTIDE SEQUENCE [LARGE SCALE GENOMIC DNA]</scope>
    <source>
        <strain evidence="2">ISS10</strain>
    </source>
</reference>
<dbReference type="EMBL" id="JYDW01000239">
    <property type="protein sequence ID" value="KRZ51076.1"/>
    <property type="molecule type" value="Genomic_DNA"/>
</dbReference>
<organism evidence="2 3">
    <name type="scientific">Trichinella nativa</name>
    <dbReference type="NCBI Taxonomy" id="6335"/>
    <lineage>
        <taxon>Eukaryota</taxon>
        <taxon>Metazoa</taxon>
        <taxon>Ecdysozoa</taxon>
        <taxon>Nematoda</taxon>
        <taxon>Enoplea</taxon>
        <taxon>Dorylaimia</taxon>
        <taxon>Trichinellida</taxon>
        <taxon>Trichinellidae</taxon>
        <taxon>Trichinella</taxon>
    </lineage>
</organism>
<dbReference type="OrthoDB" id="5932062at2759"/>
<evidence type="ECO:0000313" key="1">
    <source>
        <dbReference type="EMBL" id="KRZ51076.1"/>
    </source>
</evidence>
<dbReference type="Proteomes" id="UP000054721">
    <property type="component" value="Unassembled WGS sequence"/>
</dbReference>
<keyword evidence="3" id="KW-1185">Reference proteome</keyword>
<proteinExistence type="predicted"/>
<evidence type="ECO:0000313" key="3">
    <source>
        <dbReference type="Proteomes" id="UP000054721"/>
    </source>
</evidence>
<dbReference type="EMBL" id="JYDW01000239">
    <property type="protein sequence ID" value="KRZ51102.1"/>
    <property type="molecule type" value="Genomic_DNA"/>
</dbReference>
<gene>
    <name evidence="1" type="ORF">T02_276</name>
    <name evidence="2" type="ORF">T02_394</name>
</gene>
<accession>A0A0V1KWF1</accession>
<comment type="caution">
    <text evidence="2">The sequence shown here is derived from an EMBL/GenBank/DDBJ whole genome shotgun (WGS) entry which is preliminary data.</text>
</comment>